<keyword evidence="5 9" id="KW-0808">Transferase</keyword>
<feature type="domain" description="Methylguanine DNA methyltransferase ribonuclease-like" evidence="11">
    <location>
        <begin position="8"/>
        <end position="88"/>
    </location>
</feature>
<dbReference type="EMBL" id="SMAB01000004">
    <property type="protein sequence ID" value="TCS83614.1"/>
    <property type="molecule type" value="Genomic_DNA"/>
</dbReference>
<evidence type="ECO:0000256" key="7">
    <source>
        <dbReference type="ARBA" id="ARBA00023204"/>
    </source>
</evidence>
<evidence type="ECO:0000256" key="3">
    <source>
        <dbReference type="ARBA" id="ARBA00022490"/>
    </source>
</evidence>
<comment type="similarity">
    <text evidence="2 9">Belongs to the MGMT family.</text>
</comment>
<comment type="function">
    <text evidence="9">Involved in the cellular defense against the biological effects of O6-methylguanine (O6-MeG) and O4-methylthymine (O4-MeT) in DNA. Repairs the methylated nucleobase in DNA by stoichiometrically transferring the methyl group to a cysteine residue in the enzyme. This is a suicide reaction: the enzyme is irreversibly inactivated.</text>
</comment>
<dbReference type="AlphaFoldDB" id="A0A4R3KJR0"/>
<dbReference type="Gene3D" id="3.30.160.70">
    <property type="entry name" value="Methylated DNA-protein cysteine methyltransferase domain"/>
    <property type="match status" value="1"/>
</dbReference>
<dbReference type="CDD" id="cd06445">
    <property type="entry name" value="ATase"/>
    <property type="match status" value="1"/>
</dbReference>
<protein>
    <recommendedName>
        <fullName evidence="9">Methylated-DNA--protein-cysteine methyltransferase</fullName>
        <ecNumber evidence="9">2.1.1.63</ecNumber>
    </recommendedName>
    <alternativeName>
        <fullName evidence="9">6-O-methylguanine-DNA methyltransferase</fullName>
        <shortName evidence="9">MGMT</shortName>
    </alternativeName>
    <alternativeName>
        <fullName evidence="9">O-6-methylguanine-DNA-alkyltransferase</fullName>
    </alternativeName>
</protein>
<evidence type="ECO:0000256" key="9">
    <source>
        <dbReference type="HAMAP-Rule" id="MF_00772"/>
    </source>
</evidence>
<comment type="catalytic activity">
    <reaction evidence="1 9">
        <text>a 4-O-methyl-thymidine in DNA + L-cysteinyl-[protein] = a thymidine in DNA + S-methyl-L-cysteinyl-[protein]</text>
        <dbReference type="Rhea" id="RHEA:53428"/>
        <dbReference type="Rhea" id="RHEA-COMP:10131"/>
        <dbReference type="Rhea" id="RHEA-COMP:10132"/>
        <dbReference type="Rhea" id="RHEA-COMP:13555"/>
        <dbReference type="Rhea" id="RHEA-COMP:13556"/>
        <dbReference type="ChEBI" id="CHEBI:29950"/>
        <dbReference type="ChEBI" id="CHEBI:82612"/>
        <dbReference type="ChEBI" id="CHEBI:137386"/>
        <dbReference type="ChEBI" id="CHEBI:137387"/>
        <dbReference type="EC" id="2.1.1.63"/>
    </reaction>
</comment>
<dbReference type="InterPro" id="IPR001497">
    <property type="entry name" value="MethylDNA_cys_MeTrfase_AS"/>
</dbReference>
<dbReference type="InterPro" id="IPR023546">
    <property type="entry name" value="MGMT"/>
</dbReference>
<comment type="miscellaneous">
    <text evidence="9">This enzyme catalyzes only one turnover and therefore is not strictly catalytic. According to one definition, an enzyme is a biocatalyst that acts repeatedly and over many reaction cycles.</text>
</comment>
<evidence type="ECO:0000259" key="10">
    <source>
        <dbReference type="Pfam" id="PF01035"/>
    </source>
</evidence>
<name>A0A4R3KJR0_9BACI</name>
<evidence type="ECO:0000256" key="8">
    <source>
        <dbReference type="ARBA" id="ARBA00049348"/>
    </source>
</evidence>
<keyword evidence="6 9" id="KW-0227">DNA damage</keyword>
<comment type="caution">
    <text evidence="12">The sequence shown here is derived from an EMBL/GenBank/DDBJ whole genome shotgun (WGS) entry which is preliminary data.</text>
</comment>
<keyword evidence="4 9" id="KW-0489">Methyltransferase</keyword>
<keyword evidence="7 9" id="KW-0234">DNA repair</keyword>
<dbReference type="GO" id="GO:0006307">
    <property type="term" value="P:DNA alkylation repair"/>
    <property type="evidence" value="ECO:0007669"/>
    <property type="project" value="UniProtKB-UniRule"/>
</dbReference>
<dbReference type="Gene3D" id="1.10.10.10">
    <property type="entry name" value="Winged helix-like DNA-binding domain superfamily/Winged helix DNA-binding domain"/>
    <property type="match status" value="1"/>
</dbReference>
<evidence type="ECO:0000256" key="6">
    <source>
        <dbReference type="ARBA" id="ARBA00022763"/>
    </source>
</evidence>
<evidence type="ECO:0000256" key="4">
    <source>
        <dbReference type="ARBA" id="ARBA00022603"/>
    </source>
</evidence>
<proteinExistence type="inferred from homology"/>
<evidence type="ECO:0000256" key="2">
    <source>
        <dbReference type="ARBA" id="ARBA00008711"/>
    </source>
</evidence>
<dbReference type="FunFam" id="1.10.10.10:FF:000214">
    <property type="entry name" value="Methylated-DNA--protein-cysteine methyltransferase"/>
    <property type="match status" value="1"/>
</dbReference>
<dbReference type="SUPFAM" id="SSF46767">
    <property type="entry name" value="Methylated DNA-protein cysteine methyltransferase, C-terminal domain"/>
    <property type="match status" value="1"/>
</dbReference>
<dbReference type="InterPro" id="IPR014048">
    <property type="entry name" value="MethylDNA_cys_MeTrfase_DNA-bd"/>
</dbReference>
<dbReference type="NCBIfam" id="TIGR00589">
    <property type="entry name" value="ogt"/>
    <property type="match status" value="1"/>
</dbReference>
<feature type="domain" description="Methylated-DNA-[protein]-cysteine S-methyltransferase DNA binding" evidence="10">
    <location>
        <begin position="92"/>
        <end position="171"/>
    </location>
</feature>
<evidence type="ECO:0000256" key="1">
    <source>
        <dbReference type="ARBA" id="ARBA00001286"/>
    </source>
</evidence>
<organism evidence="12 13">
    <name type="scientific">Tepidibacillus fermentans</name>
    <dbReference type="NCBI Taxonomy" id="1281767"/>
    <lineage>
        <taxon>Bacteria</taxon>
        <taxon>Bacillati</taxon>
        <taxon>Bacillota</taxon>
        <taxon>Bacilli</taxon>
        <taxon>Bacillales</taxon>
        <taxon>Bacillaceae</taxon>
        <taxon>Tepidibacillus</taxon>
    </lineage>
</organism>
<dbReference type="InterPro" id="IPR036388">
    <property type="entry name" value="WH-like_DNA-bd_sf"/>
</dbReference>
<dbReference type="SUPFAM" id="SSF53155">
    <property type="entry name" value="Methylated DNA-protein cysteine methyltransferase domain"/>
    <property type="match status" value="1"/>
</dbReference>
<accession>A0A4R3KJR0</accession>
<dbReference type="PANTHER" id="PTHR10815:SF5">
    <property type="entry name" value="METHYLATED-DNA--PROTEIN-CYSTEINE METHYLTRANSFERASE"/>
    <property type="match status" value="1"/>
</dbReference>
<dbReference type="GO" id="GO:0005737">
    <property type="term" value="C:cytoplasm"/>
    <property type="evidence" value="ECO:0007669"/>
    <property type="project" value="UniProtKB-SubCell"/>
</dbReference>
<reference evidence="12 13" key="1">
    <citation type="submission" date="2019-03" db="EMBL/GenBank/DDBJ databases">
        <title>Genomic Encyclopedia of Type Strains, Phase IV (KMG-IV): sequencing the most valuable type-strain genomes for metagenomic binning, comparative biology and taxonomic classification.</title>
        <authorList>
            <person name="Goeker M."/>
        </authorList>
    </citation>
    <scope>NUCLEOTIDE SEQUENCE [LARGE SCALE GENOMIC DNA]</scope>
    <source>
        <strain evidence="12 13">DSM 23802</strain>
    </source>
</reference>
<keyword evidence="13" id="KW-1185">Reference proteome</keyword>
<dbReference type="Pfam" id="PF01035">
    <property type="entry name" value="DNA_binding_1"/>
    <property type="match status" value="1"/>
</dbReference>
<dbReference type="PROSITE" id="PS00374">
    <property type="entry name" value="MGMT"/>
    <property type="match status" value="1"/>
</dbReference>
<dbReference type="EC" id="2.1.1.63" evidence="9"/>
<dbReference type="HAMAP" id="MF_00772">
    <property type="entry name" value="OGT"/>
    <property type="match status" value="1"/>
</dbReference>
<keyword evidence="3 9" id="KW-0963">Cytoplasm</keyword>
<dbReference type="InterPro" id="IPR008332">
    <property type="entry name" value="MethylG_MeTrfase_N"/>
</dbReference>
<evidence type="ECO:0000259" key="11">
    <source>
        <dbReference type="Pfam" id="PF02870"/>
    </source>
</evidence>
<dbReference type="InterPro" id="IPR036631">
    <property type="entry name" value="MGMT_N_sf"/>
</dbReference>
<gene>
    <name evidence="12" type="ORF">EDD72_104169</name>
</gene>
<evidence type="ECO:0000313" key="12">
    <source>
        <dbReference type="EMBL" id="TCS83614.1"/>
    </source>
</evidence>
<dbReference type="InterPro" id="IPR036217">
    <property type="entry name" value="MethylDNA_cys_MeTrfase_DNAb"/>
</dbReference>
<dbReference type="RefSeq" id="WP_132767599.1">
    <property type="nucleotide sequence ID" value="NZ_SMAB01000004.1"/>
</dbReference>
<dbReference type="PANTHER" id="PTHR10815">
    <property type="entry name" value="METHYLATED-DNA--PROTEIN-CYSTEINE METHYLTRANSFERASE"/>
    <property type="match status" value="1"/>
</dbReference>
<dbReference type="Proteomes" id="UP000295788">
    <property type="component" value="Unassembled WGS sequence"/>
</dbReference>
<comment type="subcellular location">
    <subcellularLocation>
        <location evidence="9">Cytoplasm</location>
    </subcellularLocation>
</comment>
<dbReference type="Pfam" id="PF02870">
    <property type="entry name" value="Methyltransf_1N"/>
    <property type="match status" value="1"/>
</dbReference>
<evidence type="ECO:0000313" key="13">
    <source>
        <dbReference type="Proteomes" id="UP000295788"/>
    </source>
</evidence>
<dbReference type="GO" id="GO:0032259">
    <property type="term" value="P:methylation"/>
    <property type="evidence" value="ECO:0007669"/>
    <property type="project" value="UniProtKB-KW"/>
</dbReference>
<feature type="active site" description="Nucleophile; methyl group acceptor" evidence="9">
    <location>
        <position position="143"/>
    </location>
</feature>
<dbReference type="OrthoDB" id="9802228at2"/>
<sequence>MKSSSRVIYYSELETPIGYLTIAATTKGVCWIDFGNSKDTFPSLQRWTKRWLNTEQFLPAQNELDEVKQQLTEYFDKKRRTFNVQVDLYGTSFQKLVWQSLFTIPYGQVRSYKDIAIQINAPKAVRAVGGANHQNPVPIIVPCHRVIGTNGNLVGYGGGIEIKKFLLNLEGYPVEES</sequence>
<dbReference type="GO" id="GO:0003908">
    <property type="term" value="F:methylated-DNA-[protein]-cysteine S-methyltransferase activity"/>
    <property type="evidence" value="ECO:0007669"/>
    <property type="project" value="UniProtKB-UniRule"/>
</dbReference>
<comment type="catalytic activity">
    <reaction evidence="8 9">
        <text>a 6-O-methyl-2'-deoxyguanosine in DNA + L-cysteinyl-[protein] = S-methyl-L-cysteinyl-[protein] + a 2'-deoxyguanosine in DNA</text>
        <dbReference type="Rhea" id="RHEA:24000"/>
        <dbReference type="Rhea" id="RHEA-COMP:10131"/>
        <dbReference type="Rhea" id="RHEA-COMP:10132"/>
        <dbReference type="Rhea" id="RHEA-COMP:11367"/>
        <dbReference type="Rhea" id="RHEA-COMP:11368"/>
        <dbReference type="ChEBI" id="CHEBI:29950"/>
        <dbReference type="ChEBI" id="CHEBI:82612"/>
        <dbReference type="ChEBI" id="CHEBI:85445"/>
        <dbReference type="ChEBI" id="CHEBI:85448"/>
        <dbReference type="EC" id="2.1.1.63"/>
    </reaction>
</comment>
<evidence type="ECO:0000256" key="5">
    <source>
        <dbReference type="ARBA" id="ARBA00022679"/>
    </source>
</evidence>